<dbReference type="Proteomes" id="UP000714275">
    <property type="component" value="Unassembled WGS sequence"/>
</dbReference>
<reference evidence="2" key="1">
    <citation type="journal article" date="2020" name="New Phytol.">
        <title>Comparative genomics reveals dynamic genome evolution in host specialist ectomycorrhizal fungi.</title>
        <authorList>
            <person name="Lofgren L.A."/>
            <person name="Nguyen N.H."/>
            <person name="Vilgalys R."/>
            <person name="Ruytinx J."/>
            <person name="Liao H.L."/>
            <person name="Branco S."/>
            <person name="Kuo A."/>
            <person name="LaButti K."/>
            <person name="Lipzen A."/>
            <person name="Andreopoulos W."/>
            <person name="Pangilinan J."/>
            <person name="Riley R."/>
            <person name="Hundley H."/>
            <person name="Na H."/>
            <person name="Barry K."/>
            <person name="Grigoriev I.V."/>
            <person name="Stajich J.E."/>
            <person name="Kennedy P.G."/>
        </authorList>
    </citation>
    <scope>NUCLEOTIDE SEQUENCE</scope>
    <source>
        <strain evidence="2">DOB743</strain>
    </source>
</reference>
<evidence type="ECO:0000313" key="4">
    <source>
        <dbReference type="Proteomes" id="UP000714275"/>
    </source>
</evidence>
<dbReference type="EMBL" id="JABBWD010000042">
    <property type="protein sequence ID" value="KAG1774426.1"/>
    <property type="molecule type" value="Genomic_DNA"/>
</dbReference>
<evidence type="ECO:0000313" key="3">
    <source>
        <dbReference type="EMBL" id="KAG1775187.1"/>
    </source>
</evidence>
<keyword evidence="4" id="KW-1185">Reference proteome</keyword>
<feature type="compositionally biased region" description="Low complexity" evidence="1">
    <location>
        <begin position="32"/>
        <end position="41"/>
    </location>
</feature>
<dbReference type="AlphaFoldDB" id="A0A9P6ZQ24"/>
<gene>
    <name evidence="3" type="ORF">EV702DRAFT_973462</name>
    <name evidence="2" type="ORF">EV702DRAFT_974833</name>
</gene>
<dbReference type="PANTHER" id="PTHR28630">
    <property type="match status" value="1"/>
</dbReference>
<dbReference type="SUPFAM" id="SSF52833">
    <property type="entry name" value="Thioredoxin-like"/>
    <property type="match status" value="1"/>
</dbReference>
<proteinExistence type="predicted"/>
<dbReference type="OrthoDB" id="40334at2759"/>
<feature type="region of interest" description="Disordered" evidence="1">
    <location>
        <begin position="1"/>
        <end position="65"/>
    </location>
</feature>
<protein>
    <submittedName>
        <fullName evidence="2">AhpC/TSA antioxidant enzyme-domain-containing protein</fullName>
    </submittedName>
</protein>
<evidence type="ECO:0000256" key="1">
    <source>
        <dbReference type="SAM" id="MobiDB-lite"/>
    </source>
</evidence>
<dbReference type="InterPro" id="IPR032801">
    <property type="entry name" value="PXL2A/B/C"/>
</dbReference>
<sequence>MSEPSSSTLHSPPAFVPGISEPVPLTPKKPRPQTMQPQQRPVELTEQPPRKKQSSRPSTAPSSFAHVFDENALPTKRQLLDAASCVVVAENGIRVPFGDLFRDQKTVVIFIRHFWRVSKCPLCQDYMFSIANTVDPQALKQSGINLVIISNGSYNMIKSYRQIFRTPYAVYTDPSSRLYSILGMTMKSVEPKAEQRRSSYVRHSRAGGIAMVIANALRVGMPVWEKAGDVTQLGGEFVLGPGMTASYAHRMRSRSSHAPIVRVLTAAGVHVYLRTEKPKPVVSSDPAGRASIVLEVDEEQWMEERRRSLARIRERKQARRLGVSVPPSSNSSSEQDTGRQIRHVASYMTRADSIAEEDEEYVIPILRPKAGSSPLRGADVDESSDSAEDDTDDSSVDTRSMTGSDPGSEKGLSNKPGAVEFIHDLSPPIPLLI</sequence>
<feature type="compositionally biased region" description="Polar residues" evidence="1">
    <location>
        <begin position="1"/>
        <end position="10"/>
    </location>
</feature>
<comment type="caution">
    <text evidence="2">The sequence shown here is derived from an EMBL/GenBank/DDBJ whole genome shotgun (WGS) entry which is preliminary data.</text>
</comment>
<dbReference type="CDD" id="cd02970">
    <property type="entry name" value="PRX_like2"/>
    <property type="match status" value="1"/>
</dbReference>
<dbReference type="Gene3D" id="3.40.30.10">
    <property type="entry name" value="Glutaredoxin"/>
    <property type="match status" value="1"/>
</dbReference>
<evidence type="ECO:0000313" key="2">
    <source>
        <dbReference type="EMBL" id="KAG1774426.1"/>
    </source>
</evidence>
<organism evidence="2 4">
    <name type="scientific">Suillus placidus</name>
    <dbReference type="NCBI Taxonomy" id="48579"/>
    <lineage>
        <taxon>Eukaryota</taxon>
        <taxon>Fungi</taxon>
        <taxon>Dikarya</taxon>
        <taxon>Basidiomycota</taxon>
        <taxon>Agaricomycotina</taxon>
        <taxon>Agaricomycetes</taxon>
        <taxon>Agaricomycetidae</taxon>
        <taxon>Boletales</taxon>
        <taxon>Suillineae</taxon>
        <taxon>Suillaceae</taxon>
        <taxon>Suillus</taxon>
    </lineage>
</organism>
<feature type="compositionally biased region" description="Acidic residues" evidence="1">
    <location>
        <begin position="380"/>
        <end position="395"/>
    </location>
</feature>
<name>A0A9P6ZQ24_9AGAM</name>
<feature type="region of interest" description="Disordered" evidence="1">
    <location>
        <begin position="369"/>
        <end position="433"/>
    </location>
</feature>
<dbReference type="PANTHER" id="PTHR28630:SF3">
    <property type="entry name" value="PEROXIREDOXIN-LIKE 2C"/>
    <property type="match status" value="1"/>
</dbReference>
<accession>A0A9P6ZQ24</accession>
<dbReference type="InterPro" id="IPR036249">
    <property type="entry name" value="Thioredoxin-like_sf"/>
</dbReference>
<feature type="compositionally biased region" description="Low complexity" evidence="1">
    <location>
        <begin position="323"/>
        <end position="333"/>
    </location>
</feature>
<dbReference type="Pfam" id="PF13911">
    <property type="entry name" value="AhpC-TSA_2"/>
    <property type="match status" value="1"/>
</dbReference>
<feature type="region of interest" description="Disordered" evidence="1">
    <location>
        <begin position="317"/>
        <end position="341"/>
    </location>
</feature>
<dbReference type="EMBL" id="JABBWD010000035">
    <property type="protein sequence ID" value="KAG1775187.1"/>
    <property type="molecule type" value="Genomic_DNA"/>
</dbReference>